<evidence type="ECO:0000256" key="1">
    <source>
        <dbReference type="SAM" id="MobiDB-lite"/>
    </source>
</evidence>
<dbReference type="PRINTS" id="PR00625">
    <property type="entry name" value="JDOMAIN"/>
</dbReference>
<protein>
    <recommendedName>
        <fullName evidence="2">J domain-containing protein</fullName>
    </recommendedName>
</protein>
<dbReference type="PANTHER" id="PTHR43908">
    <property type="entry name" value="AT29763P-RELATED"/>
    <property type="match status" value="1"/>
</dbReference>
<feature type="region of interest" description="Disordered" evidence="1">
    <location>
        <begin position="63"/>
        <end position="99"/>
    </location>
</feature>
<evidence type="ECO:0000259" key="2">
    <source>
        <dbReference type="PROSITE" id="PS50076"/>
    </source>
</evidence>
<keyword evidence="4" id="KW-1185">Reference proteome</keyword>
<dbReference type="SUPFAM" id="SSF46565">
    <property type="entry name" value="Chaperone J-domain"/>
    <property type="match status" value="1"/>
</dbReference>
<reference evidence="3" key="1">
    <citation type="submission" date="2022-10" db="EMBL/GenBank/DDBJ databases">
        <title>Culturing micro-colonial fungi from biological soil crusts in the Mojave desert and describing Neophaeococcomyces mojavensis, and introducing the new genera and species Taxawa tesnikishii.</title>
        <authorList>
            <person name="Kurbessoian T."/>
            <person name="Stajich J.E."/>
        </authorList>
    </citation>
    <scope>NUCLEOTIDE SEQUENCE</scope>
    <source>
        <strain evidence="3">TK_1</strain>
    </source>
</reference>
<dbReference type="PROSITE" id="PS50076">
    <property type="entry name" value="DNAJ_2"/>
    <property type="match status" value="1"/>
</dbReference>
<dbReference type="Pfam" id="PF00226">
    <property type="entry name" value="DnaJ"/>
    <property type="match status" value="1"/>
</dbReference>
<evidence type="ECO:0000313" key="3">
    <source>
        <dbReference type="EMBL" id="KAJ9663898.1"/>
    </source>
</evidence>
<feature type="compositionally biased region" description="Basic and acidic residues" evidence="1">
    <location>
        <begin position="166"/>
        <end position="203"/>
    </location>
</feature>
<dbReference type="SMART" id="SM00271">
    <property type="entry name" value="DnaJ"/>
    <property type="match status" value="1"/>
</dbReference>
<name>A0ABQ9NTV1_9PEZI</name>
<dbReference type="CDD" id="cd06257">
    <property type="entry name" value="DnaJ"/>
    <property type="match status" value="1"/>
</dbReference>
<dbReference type="InterPro" id="IPR036869">
    <property type="entry name" value="J_dom_sf"/>
</dbReference>
<sequence>MAPITEDYYAILEVSHTADSETIKKSFRRLARLLHPDKNPDKANATASFQLLRRAVKVRLRARKKAEKREAEAAETERKRAAEQSKHRQEQETARQERLRSLHSIREGYEFEVLEASRVVQQLKDELPKEENELKTLETAMQEVDDMIAVHRSREEKEEAEAQAAKLREQARKEQEARMEQEQKRCEEPWRAPWEESREEWQK</sequence>
<feature type="region of interest" description="Disordered" evidence="1">
    <location>
        <begin position="153"/>
        <end position="203"/>
    </location>
</feature>
<dbReference type="InterPro" id="IPR051100">
    <property type="entry name" value="DnaJ_subfamily_B/C"/>
</dbReference>
<accession>A0ABQ9NTV1</accession>
<dbReference type="Proteomes" id="UP001172684">
    <property type="component" value="Unassembled WGS sequence"/>
</dbReference>
<gene>
    <name evidence="3" type="ORF">H2201_005380</name>
</gene>
<dbReference type="InterPro" id="IPR001623">
    <property type="entry name" value="DnaJ_domain"/>
</dbReference>
<dbReference type="PANTHER" id="PTHR43908:SF3">
    <property type="entry name" value="AT29763P-RELATED"/>
    <property type="match status" value="1"/>
</dbReference>
<dbReference type="Gene3D" id="1.10.287.110">
    <property type="entry name" value="DnaJ domain"/>
    <property type="match status" value="1"/>
</dbReference>
<feature type="domain" description="J" evidence="2">
    <location>
        <begin position="7"/>
        <end position="72"/>
    </location>
</feature>
<comment type="caution">
    <text evidence="3">The sequence shown here is derived from an EMBL/GenBank/DDBJ whole genome shotgun (WGS) entry which is preliminary data.</text>
</comment>
<dbReference type="EMBL" id="JAPDRL010000040">
    <property type="protein sequence ID" value="KAJ9663898.1"/>
    <property type="molecule type" value="Genomic_DNA"/>
</dbReference>
<evidence type="ECO:0000313" key="4">
    <source>
        <dbReference type="Proteomes" id="UP001172684"/>
    </source>
</evidence>
<organism evidence="3 4">
    <name type="scientific">Coniosporium apollinis</name>
    <dbReference type="NCBI Taxonomy" id="61459"/>
    <lineage>
        <taxon>Eukaryota</taxon>
        <taxon>Fungi</taxon>
        <taxon>Dikarya</taxon>
        <taxon>Ascomycota</taxon>
        <taxon>Pezizomycotina</taxon>
        <taxon>Dothideomycetes</taxon>
        <taxon>Dothideomycetes incertae sedis</taxon>
        <taxon>Coniosporium</taxon>
    </lineage>
</organism>
<feature type="compositionally biased region" description="Basic and acidic residues" evidence="1">
    <location>
        <begin position="67"/>
        <end position="99"/>
    </location>
</feature>
<proteinExistence type="predicted"/>